<dbReference type="AlphaFoldDB" id="A0A0Q1E3Y3"/>
<dbReference type="CDD" id="cd12208">
    <property type="entry name" value="DIP1984-like"/>
    <property type="match status" value="1"/>
</dbReference>
<accession>A0A0Q1E3Y3</accession>
<sequence>MKLAEALAERAEAQRRYAQLRERLRLVARVQEGEEPGEDPAALLAEAEHLLERITWLVRRINATNMATPFDKEHTLTDAIALRDEAKERRTLYADLAKAASTRQDRYSRSEIRYVASVNVAEMRALMDTAAKEYRQWDTGIQQVNWSTDLIEN</sequence>
<dbReference type="InterPro" id="IPR047741">
    <property type="entry name" value="DIP1984-like"/>
</dbReference>
<evidence type="ECO:0000313" key="3">
    <source>
        <dbReference type="Proteomes" id="UP000050488"/>
    </source>
</evidence>
<feature type="coiled-coil region" evidence="1">
    <location>
        <begin position="3"/>
        <end position="30"/>
    </location>
</feature>
<dbReference type="Gene3D" id="6.10.320.10">
    <property type="match status" value="1"/>
</dbReference>
<dbReference type="EMBL" id="LKEV01000001">
    <property type="protein sequence ID" value="KQB87467.1"/>
    <property type="molecule type" value="Genomic_DNA"/>
</dbReference>
<organism evidence="2 3">
    <name type="scientific">Corynebacterium lowii</name>
    <dbReference type="NCBI Taxonomy" id="1544413"/>
    <lineage>
        <taxon>Bacteria</taxon>
        <taxon>Bacillati</taxon>
        <taxon>Actinomycetota</taxon>
        <taxon>Actinomycetes</taxon>
        <taxon>Mycobacteriales</taxon>
        <taxon>Corynebacteriaceae</taxon>
        <taxon>Corynebacterium</taxon>
    </lineage>
</organism>
<proteinExistence type="predicted"/>
<dbReference type="NCBIfam" id="NF038048">
    <property type="entry name" value="DIP1984_fam"/>
    <property type="match status" value="1"/>
</dbReference>
<evidence type="ECO:0008006" key="4">
    <source>
        <dbReference type="Google" id="ProtNLM"/>
    </source>
</evidence>
<dbReference type="RefSeq" id="WP_055175774.1">
    <property type="nucleotide sequence ID" value="NZ_JAUSQY010000001.1"/>
</dbReference>
<keyword evidence="1" id="KW-0175">Coiled coil</keyword>
<comment type="caution">
    <text evidence="2">The sequence shown here is derived from an EMBL/GenBank/DDBJ whole genome shotgun (WGS) entry which is preliminary data.</text>
</comment>
<name>A0A0Q1E3Y3_9CORY</name>
<dbReference type="Proteomes" id="UP000050488">
    <property type="component" value="Unassembled WGS sequence"/>
</dbReference>
<dbReference type="STRING" id="1544413.Clow_00526"/>
<dbReference type="OrthoDB" id="3730241at2"/>
<dbReference type="Pfam" id="PF20935">
    <property type="entry name" value="DUF6847"/>
    <property type="match status" value="1"/>
</dbReference>
<protein>
    <recommendedName>
        <fullName evidence="4">DIP1984 family protein</fullName>
    </recommendedName>
</protein>
<reference evidence="2 3" key="1">
    <citation type="submission" date="2015-10" db="EMBL/GenBank/DDBJ databases">
        <title>Corynebacteirum lowii and Corynebacterium oculi species nova, derived from human clinical disease and and emended description of Corynebacterium mastiditis.</title>
        <authorList>
            <person name="Bernard K."/>
            <person name="Pacheco A.L."/>
            <person name="Mcdougall C."/>
            <person name="Burtx T."/>
            <person name="Weibe D."/>
            <person name="Tyler S."/>
            <person name="Olson A.B."/>
            <person name="Cnockaert M."/>
            <person name="Eguchi H."/>
            <person name="Kuwahara T."/>
            <person name="Nakayama-Imaohji H."/>
            <person name="Boudewijins M."/>
            <person name="Van Hoecke F."/>
            <person name="Bernier A.-M."/>
            <person name="Vandamme P."/>
        </authorList>
    </citation>
    <scope>NUCLEOTIDE SEQUENCE [LARGE SCALE GENOMIC DNA]</scope>
    <source>
        <strain evidence="2 3">NML 130206</strain>
    </source>
</reference>
<dbReference type="PATRIC" id="fig|1544413.3.peg.531"/>
<evidence type="ECO:0000313" key="2">
    <source>
        <dbReference type="EMBL" id="KQB87467.1"/>
    </source>
</evidence>
<keyword evidence="3" id="KW-1185">Reference proteome</keyword>
<gene>
    <name evidence="2" type="ORF">Clow_00526</name>
</gene>
<evidence type="ECO:0000256" key="1">
    <source>
        <dbReference type="SAM" id="Coils"/>
    </source>
</evidence>